<feature type="binding site" evidence="11">
    <location>
        <position position="214"/>
    </location>
    <ligand>
        <name>Ca(2+)</name>
        <dbReference type="ChEBI" id="CHEBI:29108"/>
    </ligand>
</feature>
<dbReference type="SUPFAM" id="SSF101887">
    <property type="entry name" value="Apyrase"/>
    <property type="match status" value="1"/>
</dbReference>
<evidence type="ECO:0000256" key="12">
    <source>
        <dbReference type="SAM" id="Phobius"/>
    </source>
</evidence>
<evidence type="ECO:0000313" key="13">
    <source>
        <dbReference type="Proteomes" id="UP000694867"/>
    </source>
</evidence>
<dbReference type="KEGG" id="goe:100898407"/>
<name>A0AAJ6QS27_9ACAR</name>
<keyword evidence="5" id="KW-0378">Hydrolase</keyword>
<protein>
    <recommendedName>
        <fullName evidence="10">Apyrase</fullName>
        <ecNumber evidence="2">3.6.1.5</ecNumber>
    </recommendedName>
</protein>
<dbReference type="FunFam" id="2.120.10.100:FF:000001">
    <property type="entry name" value="Soluble calcium-activated nucleotidase 1"/>
    <property type="match status" value="1"/>
</dbReference>
<dbReference type="Gene3D" id="2.120.10.100">
    <property type="entry name" value="Apyrase"/>
    <property type="match status" value="1"/>
</dbReference>
<feature type="transmembrane region" description="Helical" evidence="12">
    <location>
        <begin position="45"/>
        <end position="64"/>
    </location>
</feature>
<dbReference type="GO" id="GO:0045134">
    <property type="term" value="F:UDP phosphatase activity"/>
    <property type="evidence" value="ECO:0007669"/>
    <property type="project" value="TreeGrafter"/>
</dbReference>
<feature type="binding site" evidence="11">
    <location>
        <position position="283"/>
    </location>
    <ligand>
        <name>Ca(2+)</name>
        <dbReference type="ChEBI" id="CHEBI:29108"/>
    </ligand>
</feature>
<keyword evidence="12" id="KW-1133">Transmembrane helix</keyword>
<dbReference type="RefSeq" id="XP_003741943.1">
    <property type="nucleotide sequence ID" value="XM_003741895.2"/>
</dbReference>
<evidence type="ECO:0000313" key="14">
    <source>
        <dbReference type="RefSeq" id="XP_003741943.1"/>
    </source>
</evidence>
<sequence length="401" mass="45324">MSTRLLLPEFTPATASSPSRDWLQAIRMPTNFRIGNSTVRCQTNFTLVIMILGIFTLLLFYTMLPKGVSLFDDHTHYLSLLSEPSDYNSTYPLTQPVISGRKTKYRIAVVADMDKASKLVENTWVSKFKTGWLIMDRRSQIFEVEWDKQETILKGSLAQSGRGMELSELVVFDGKLLSFDDRTGVVYQIEGEKVLPWVFLNDGDGHATKGFKSEWATVKDGLLYVGGLGKEWTNSKGAVLSFDPQWIKVVTPGGRVVHRDWRDNYLKLCSAANIEPPGYMIHEAVNWSPVHQQWFFLPRRASHESYDDAKDERRGTNILLRASQDFKQISLQNVGPKLESHGFSSFKFVPDTRDAVAVAIKSEEVDGQAASYITVFNVADGRILFPESKIGNVKYEGIEFI</sequence>
<evidence type="ECO:0000256" key="7">
    <source>
        <dbReference type="ARBA" id="ARBA00023240"/>
    </source>
</evidence>
<dbReference type="PANTHER" id="PTHR13023">
    <property type="entry name" value="APYRASE"/>
    <property type="match status" value="1"/>
</dbReference>
<evidence type="ECO:0000256" key="10">
    <source>
        <dbReference type="ARBA" id="ARBA00074431"/>
    </source>
</evidence>
<dbReference type="GO" id="GO:0004382">
    <property type="term" value="F:GDP phosphatase activity"/>
    <property type="evidence" value="ECO:0007669"/>
    <property type="project" value="TreeGrafter"/>
</dbReference>
<feature type="binding site" evidence="11">
    <location>
        <position position="344"/>
    </location>
    <ligand>
        <name>Ca(2+)</name>
        <dbReference type="ChEBI" id="CHEBI:29108"/>
    </ligand>
</feature>
<keyword evidence="3" id="KW-1201">Platelet aggregation inhibiting toxin</keyword>
<keyword evidence="4 11" id="KW-0479">Metal-binding</keyword>
<comment type="cofactor">
    <cofactor evidence="1 11">
        <name>Ca(2+)</name>
        <dbReference type="ChEBI" id="CHEBI:29108"/>
    </cofactor>
</comment>
<gene>
    <name evidence="14" type="primary">LOC100898407</name>
</gene>
<proteinExistence type="inferred from homology"/>
<dbReference type="GO" id="GO:0030166">
    <property type="term" value="P:proteoglycan biosynthetic process"/>
    <property type="evidence" value="ECO:0007669"/>
    <property type="project" value="TreeGrafter"/>
</dbReference>
<dbReference type="Pfam" id="PF06079">
    <property type="entry name" value="Apyrase"/>
    <property type="match status" value="1"/>
</dbReference>
<keyword evidence="12" id="KW-0472">Membrane</keyword>
<dbReference type="PANTHER" id="PTHR13023:SF3">
    <property type="entry name" value="SOLUBLE CALCIUM-ACTIVATED NUCLEOTIDASE 1"/>
    <property type="match status" value="1"/>
</dbReference>
<keyword evidence="6 11" id="KW-0106">Calcium</keyword>
<evidence type="ECO:0000256" key="1">
    <source>
        <dbReference type="ARBA" id="ARBA00001913"/>
    </source>
</evidence>
<evidence type="ECO:0000256" key="5">
    <source>
        <dbReference type="ARBA" id="ARBA00022801"/>
    </source>
</evidence>
<dbReference type="GeneID" id="100898407"/>
<dbReference type="EC" id="3.6.1.5" evidence="2"/>
<dbReference type="AlphaFoldDB" id="A0AAJ6QS27"/>
<evidence type="ECO:0000256" key="6">
    <source>
        <dbReference type="ARBA" id="ARBA00022837"/>
    </source>
</evidence>
<keyword evidence="7" id="KW-1199">Hemostasis impairing toxin</keyword>
<keyword evidence="12" id="KW-0812">Transmembrane</keyword>
<evidence type="ECO:0000256" key="2">
    <source>
        <dbReference type="ARBA" id="ARBA00012148"/>
    </source>
</evidence>
<dbReference type="InterPro" id="IPR036258">
    <property type="entry name" value="Apyrase_sf"/>
</dbReference>
<reference evidence="14" key="1">
    <citation type="submission" date="2025-08" db="UniProtKB">
        <authorList>
            <consortium name="RefSeq"/>
        </authorList>
    </citation>
    <scope>IDENTIFICATION</scope>
</reference>
<accession>A0AAJ6QS27</accession>
<dbReference type="InterPro" id="IPR009283">
    <property type="entry name" value="Apyrase"/>
</dbReference>
<feature type="binding site" evidence="11">
    <location>
        <position position="167"/>
    </location>
    <ligand>
        <name>Ca(2+)</name>
        <dbReference type="ChEBI" id="CHEBI:29108"/>
    </ligand>
</feature>
<evidence type="ECO:0000256" key="3">
    <source>
        <dbReference type="ARBA" id="ARBA00022442"/>
    </source>
</evidence>
<feature type="binding site" evidence="11">
    <location>
        <position position="168"/>
    </location>
    <ligand>
        <name>Ca(2+)</name>
        <dbReference type="ChEBI" id="CHEBI:29108"/>
    </ligand>
</feature>
<evidence type="ECO:0000256" key="4">
    <source>
        <dbReference type="ARBA" id="ARBA00022723"/>
    </source>
</evidence>
<dbReference type="Proteomes" id="UP000694867">
    <property type="component" value="Unplaced"/>
</dbReference>
<keyword evidence="13" id="KW-1185">Reference proteome</keyword>
<organism evidence="13 14">
    <name type="scientific">Galendromus occidentalis</name>
    <name type="common">western predatory mite</name>
    <dbReference type="NCBI Taxonomy" id="34638"/>
    <lineage>
        <taxon>Eukaryota</taxon>
        <taxon>Metazoa</taxon>
        <taxon>Ecdysozoa</taxon>
        <taxon>Arthropoda</taxon>
        <taxon>Chelicerata</taxon>
        <taxon>Arachnida</taxon>
        <taxon>Acari</taxon>
        <taxon>Parasitiformes</taxon>
        <taxon>Mesostigmata</taxon>
        <taxon>Gamasina</taxon>
        <taxon>Phytoseioidea</taxon>
        <taxon>Phytoseiidae</taxon>
        <taxon>Typhlodrominae</taxon>
        <taxon>Galendromus</taxon>
    </lineage>
</organism>
<dbReference type="GO" id="GO:0005509">
    <property type="term" value="F:calcium ion binding"/>
    <property type="evidence" value="ECO:0007669"/>
    <property type="project" value="InterPro"/>
</dbReference>
<evidence type="ECO:0000256" key="11">
    <source>
        <dbReference type="PIRSR" id="PIRSR609283-1"/>
    </source>
</evidence>
<dbReference type="GO" id="GO:0004050">
    <property type="term" value="F:apyrase activity"/>
    <property type="evidence" value="ECO:0007669"/>
    <property type="project" value="UniProtKB-EC"/>
</dbReference>
<evidence type="ECO:0000256" key="8">
    <source>
        <dbReference type="ARBA" id="ARBA00025738"/>
    </source>
</evidence>
<keyword evidence="7" id="KW-0800">Toxin</keyword>
<evidence type="ECO:0000256" key="9">
    <source>
        <dbReference type="ARBA" id="ARBA00047297"/>
    </source>
</evidence>
<feature type="binding site" evidence="11">
    <location>
        <position position="396"/>
    </location>
    <ligand>
        <name>Ca(2+)</name>
        <dbReference type="ChEBI" id="CHEBI:29108"/>
    </ligand>
</feature>
<comment type="catalytic activity">
    <reaction evidence="9">
        <text>a ribonucleoside 5'-triphosphate + 2 H2O = a ribonucleoside 5'-phosphate + 2 phosphate + 2 H(+)</text>
        <dbReference type="Rhea" id="RHEA:36795"/>
        <dbReference type="ChEBI" id="CHEBI:15377"/>
        <dbReference type="ChEBI" id="CHEBI:15378"/>
        <dbReference type="ChEBI" id="CHEBI:43474"/>
        <dbReference type="ChEBI" id="CHEBI:58043"/>
        <dbReference type="ChEBI" id="CHEBI:61557"/>
        <dbReference type="EC" id="3.6.1.5"/>
    </reaction>
    <physiologicalReaction direction="left-to-right" evidence="9">
        <dbReference type="Rhea" id="RHEA:36796"/>
    </physiologicalReaction>
</comment>
<comment type="similarity">
    <text evidence="8">Belongs to the apyrase family.</text>
</comment>